<dbReference type="AlphaFoldDB" id="A0A150XXW1"/>
<keyword evidence="2" id="KW-1185">Reference proteome</keyword>
<name>A0A150XXW1_9BACT</name>
<proteinExistence type="predicted"/>
<dbReference type="Proteomes" id="UP000075615">
    <property type="component" value="Unassembled WGS sequence"/>
</dbReference>
<sequence length="338" mass="38335">MLLLSSSPLNAQGTNDSLFTQLHMNEAYDPPQDILSSKSIVLMDVPKGISVEERLKLADELQAFFAKVGVDAAAYFQINSFSSVSGMQEQIPDFILKRDIKNLIFLTVLNQEDDFILGMGPFNGKHNFYDKGASFWLRRTTDLETVFSELTTRLKTDAFPKENLLLSNSAEFFEPTVSGFKQAYVTLPKDFEGKKIAIPRIDINPFAEPNPQALSIAALTSANMFKKELSDRSHSYETLATKDSVLYQIISVENKTDADLRRTRVDYVLHYIEADAQNVYTFLPFEKREENKTGVLVKFFLRDTRTNIAFLGSNWDAKEDWNEALNSFIAQINSMRGK</sequence>
<dbReference type="STRING" id="296218.AWN68_02105"/>
<reference evidence="1 2" key="1">
    <citation type="submission" date="2016-01" db="EMBL/GenBank/DDBJ databases">
        <title>Genome sequencing of Roseivirga echinicomitans KMM 6058.</title>
        <authorList>
            <person name="Selvaratnam C."/>
            <person name="Thevarajoo S."/>
            <person name="Goh K.M."/>
            <person name="Ee R."/>
            <person name="Chan K.-G."/>
            <person name="Chong C.S."/>
        </authorList>
    </citation>
    <scope>NUCLEOTIDE SEQUENCE [LARGE SCALE GENOMIC DNA]</scope>
    <source>
        <strain evidence="1 2">KMM 6058</strain>
    </source>
</reference>
<organism evidence="1 2">
    <name type="scientific">Roseivirga echinicomitans</name>
    <dbReference type="NCBI Taxonomy" id="296218"/>
    <lineage>
        <taxon>Bacteria</taxon>
        <taxon>Pseudomonadati</taxon>
        <taxon>Bacteroidota</taxon>
        <taxon>Cytophagia</taxon>
        <taxon>Cytophagales</taxon>
        <taxon>Roseivirgaceae</taxon>
        <taxon>Roseivirga</taxon>
    </lineage>
</organism>
<comment type="caution">
    <text evidence="1">The sequence shown here is derived from an EMBL/GenBank/DDBJ whole genome shotgun (WGS) entry which is preliminary data.</text>
</comment>
<accession>A0A150XXW1</accession>
<evidence type="ECO:0000313" key="2">
    <source>
        <dbReference type="Proteomes" id="UP000075615"/>
    </source>
</evidence>
<dbReference type="EMBL" id="LRDB01000001">
    <property type="protein sequence ID" value="KYG83619.1"/>
    <property type="molecule type" value="Genomic_DNA"/>
</dbReference>
<protein>
    <submittedName>
        <fullName evidence="1">Uncharacterized protein</fullName>
    </submittedName>
</protein>
<gene>
    <name evidence="1" type="ORF">AWN68_02105</name>
</gene>
<evidence type="ECO:0000313" key="1">
    <source>
        <dbReference type="EMBL" id="KYG83619.1"/>
    </source>
</evidence>